<dbReference type="RefSeq" id="YP_009015688.1">
    <property type="nucleotide sequence ID" value="NC_023719.1"/>
</dbReference>
<keyword evidence="2" id="KW-1185">Reference proteome</keyword>
<protein>
    <submittedName>
        <fullName evidence="1">Gp385</fullName>
    </submittedName>
</protein>
<dbReference type="KEGG" id="vg:18563600"/>
<dbReference type="EMBL" id="JN638751">
    <property type="protein sequence ID" value="AEO93644.1"/>
    <property type="molecule type" value="Genomic_DNA"/>
</dbReference>
<sequence length="95" mass="10776">MSNEFEQLVIVTSITSDLEAKINENTILSDNDVVFIRVPQNIFDYAFAAQLYSALNKSLRGRIIIVPDMDINVMGTRELIELRTLIDSKIKSQQS</sequence>
<dbReference type="Proteomes" id="UP000009273">
    <property type="component" value="Segment"/>
</dbReference>
<accession>G3MAC6</accession>
<organism evidence="1 2">
    <name type="scientific">Bacillus phage G</name>
    <dbReference type="NCBI Taxonomy" id="2884420"/>
    <lineage>
        <taxon>Viruses</taxon>
        <taxon>Duplodnaviria</taxon>
        <taxon>Heunggongvirae</taxon>
        <taxon>Uroviricota</taxon>
        <taxon>Caudoviricetes</taxon>
        <taxon>Donellivirus</taxon>
        <taxon>Donellivirus gee</taxon>
    </lineage>
</organism>
<evidence type="ECO:0000313" key="1">
    <source>
        <dbReference type="EMBL" id="AEO93644.1"/>
    </source>
</evidence>
<name>G3MAC6_9CAUD</name>
<reference evidence="1 2" key="1">
    <citation type="submission" date="2011-09" db="EMBL/GenBank/DDBJ databases">
        <authorList>
            <person name="Pope W.H."/>
            <person name="Pedulla M.L."/>
            <person name="Ford M.E."/>
            <person name="Peebles C.L."/>
            <person name="Hatfull G.H."/>
            <person name="Hendrix R.W."/>
        </authorList>
    </citation>
    <scope>NUCLEOTIDE SEQUENCE [LARGE SCALE GENOMIC DNA]</scope>
    <source>
        <strain evidence="1">G</strain>
    </source>
</reference>
<evidence type="ECO:0000313" key="2">
    <source>
        <dbReference type="Proteomes" id="UP000009273"/>
    </source>
</evidence>
<dbReference type="GeneID" id="18563600"/>
<gene>
    <name evidence="1" type="primary">385</name>
    <name evidence="1" type="ORF">G_385</name>
</gene>
<proteinExistence type="predicted"/>